<feature type="transmembrane region" description="Helical" evidence="1">
    <location>
        <begin position="172"/>
        <end position="196"/>
    </location>
</feature>
<feature type="transmembrane region" description="Helical" evidence="1">
    <location>
        <begin position="234"/>
        <end position="254"/>
    </location>
</feature>
<feature type="transmembrane region" description="Helical" evidence="1">
    <location>
        <begin position="129"/>
        <end position="152"/>
    </location>
</feature>
<proteinExistence type="predicted"/>
<keyword evidence="3" id="KW-1185">Reference proteome</keyword>
<gene>
    <name evidence="2" type="ORF">Mia14_0985</name>
</gene>
<evidence type="ECO:0000256" key="1">
    <source>
        <dbReference type="SAM" id="Phobius"/>
    </source>
</evidence>
<dbReference type="PANTHER" id="PTHR43471">
    <property type="entry name" value="ABC TRANSPORTER PERMEASE"/>
    <property type="match status" value="1"/>
</dbReference>
<feature type="transmembrane region" description="Helical" evidence="1">
    <location>
        <begin position="208"/>
        <end position="228"/>
    </location>
</feature>
<feature type="transmembrane region" description="Helical" evidence="1">
    <location>
        <begin position="86"/>
        <end position="108"/>
    </location>
</feature>
<protein>
    <submittedName>
        <fullName evidence="2">ABC2-1 family ABC transporter permease</fullName>
    </submittedName>
</protein>
<name>A0A218NP98_9ARCH</name>
<keyword evidence="1" id="KW-0472">Membrane</keyword>
<dbReference type="KEGG" id="marh:Mia14_0985"/>
<dbReference type="Proteomes" id="UP000197679">
    <property type="component" value="Chromosome"/>
</dbReference>
<sequence length="264" mass="28554">MQFFKALTLMKKDLKETFSSISIYGPMLGIPIFFAIILPVMTFYITLYAAPTITSKLLPTTIKVSSSVLSSSIRSIKFMEFFSVNVLGPVFLTMPIFTASVIAADSFAGEKERGTSESLLSTPISKSELLSGKILASFVPTILLTLAIFGIYGAVTDYFSISVFHFAILPTIPWLLMLGTAPFLATASIGLVVLVSSHVKGVKEAQQISTLLVLPILVLPFASIIGLAVLNVEFLVSAIVILAILDAIIMYLGIKSFRKESILQ</sequence>
<dbReference type="PANTHER" id="PTHR43471:SF1">
    <property type="entry name" value="ABC TRANSPORTER PERMEASE PROTEIN NOSY-RELATED"/>
    <property type="match status" value="1"/>
</dbReference>
<dbReference type="EMBL" id="CP019964">
    <property type="protein sequence ID" value="ASI14254.1"/>
    <property type="molecule type" value="Genomic_DNA"/>
</dbReference>
<dbReference type="Pfam" id="PF12679">
    <property type="entry name" value="ABC2_membrane_2"/>
    <property type="match status" value="1"/>
</dbReference>
<reference evidence="2 3" key="1">
    <citation type="journal article" date="2017" name="Nat. Commun.">
        <title>'ARMAN' archaea depend on association with euryarchaeal host in culture and in situ.</title>
        <authorList>
            <person name="Golyshina O."/>
            <person name="Toshchakov S."/>
            <person name="Makarova K."/>
            <person name="Gavrilov S."/>
            <person name="Korzhenkov A."/>
            <person name="La Cono V."/>
            <person name="Arcadi E."/>
            <person name="Nechitaylo T."/>
            <person name="Ferrer M."/>
            <person name="Kublanov I."/>
            <person name="Wolf Y."/>
            <person name="Yakimov M."/>
            <person name="Golyshin P."/>
            <person name="Slesarev A."/>
            <person name="Kozyavkin S."/>
        </authorList>
    </citation>
    <scope>NUCLEOTIDE SEQUENCE [LARGE SCALE GENOMIC DNA]</scope>
    <source>
        <strain evidence="2 3">Mia14</strain>
    </source>
</reference>
<organism evidence="2 3">
    <name type="scientific">Candidatus Mancarchaeum acidiphilum</name>
    <dbReference type="NCBI Taxonomy" id="1920749"/>
    <lineage>
        <taxon>Archaea</taxon>
        <taxon>Candidatus Micrarchaeota</taxon>
        <taxon>Candidatus Mancarchaeum</taxon>
    </lineage>
</organism>
<dbReference type="GO" id="GO:0005886">
    <property type="term" value="C:plasma membrane"/>
    <property type="evidence" value="ECO:0007669"/>
    <property type="project" value="UniProtKB-SubCell"/>
</dbReference>
<evidence type="ECO:0000313" key="2">
    <source>
        <dbReference type="EMBL" id="ASI14254.1"/>
    </source>
</evidence>
<accession>A0A218NP98</accession>
<feature type="transmembrane region" description="Helical" evidence="1">
    <location>
        <begin position="21"/>
        <end position="50"/>
    </location>
</feature>
<dbReference type="GO" id="GO:0140359">
    <property type="term" value="F:ABC-type transporter activity"/>
    <property type="evidence" value="ECO:0007669"/>
    <property type="project" value="InterPro"/>
</dbReference>
<keyword evidence="1" id="KW-1133">Transmembrane helix</keyword>
<evidence type="ECO:0000313" key="3">
    <source>
        <dbReference type="Proteomes" id="UP000197679"/>
    </source>
</evidence>
<keyword evidence="1" id="KW-0812">Transmembrane</keyword>
<dbReference type="AlphaFoldDB" id="A0A218NP98"/>